<organism evidence="1 2">
    <name type="scientific">Aphis craccivora</name>
    <name type="common">Cowpea aphid</name>
    <dbReference type="NCBI Taxonomy" id="307492"/>
    <lineage>
        <taxon>Eukaryota</taxon>
        <taxon>Metazoa</taxon>
        <taxon>Ecdysozoa</taxon>
        <taxon>Arthropoda</taxon>
        <taxon>Hexapoda</taxon>
        <taxon>Insecta</taxon>
        <taxon>Pterygota</taxon>
        <taxon>Neoptera</taxon>
        <taxon>Paraneoptera</taxon>
        <taxon>Hemiptera</taxon>
        <taxon>Sternorrhyncha</taxon>
        <taxon>Aphidomorpha</taxon>
        <taxon>Aphidoidea</taxon>
        <taxon>Aphididae</taxon>
        <taxon>Aphidini</taxon>
        <taxon>Aphis</taxon>
        <taxon>Aphis</taxon>
    </lineage>
</organism>
<dbReference type="Proteomes" id="UP000478052">
    <property type="component" value="Unassembled WGS sequence"/>
</dbReference>
<keyword evidence="1" id="KW-0547">Nucleotide-binding</keyword>
<proteinExistence type="predicted"/>
<comment type="caution">
    <text evidence="1">The sequence shown here is derived from an EMBL/GenBank/DDBJ whole genome shotgun (WGS) entry which is preliminary data.</text>
</comment>
<keyword evidence="1" id="KW-0378">Hydrolase</keyword>
<evidence type="ECO:0000313" key="2">
    <source>
        <dbReference type="Proteomes" id="UP000478052"/>
    </source>
</evidence>
<accession>A0A6G0ZKQ1</accession>
<evidence type="ECO:0000313" key="1">
    <source>
        <dbReference type="EMBL" id="KAF0771252.1"/>
    </source>
</evidence>
<dbReference type="AlphaFoldDB" id="A0A6G0ZKQ1"/>
<dbReference type="GO" id="GO:0004386">
    <property type="term" value="F:helicase activity"/>
    <property type="evidence" value="ECO:0007669"/>
    <property type="project" value="UniProtKB-KW"/>
</dbReference>
<protein>
    <submittedName>
        <fullName evidence="1">ATP-dependent DNA helicase PIF1-like</fullName>
    </submittedName>
</protein>
<dbReference type="InterPro" id="IPR027417">
    <property type="entry name" value="P-loop_NTPase"/>
</dbReference>
<dbReference type="SUPFAM" id="SSF52540">
    <property type="entry name" value="P-loop containing nucleoside triphosphate hydrolases"/>
    <property type="match status" value="1"/>
</dbReference>
<dbReference type="OrthoDB" id="272985at2759"/>
<name>A0A6G0ZKQ1_APHCR</name>
<keyword evidence="2" id="KW-1185">Reference proteome</keyword>
<keyword evidence="1" id="KW-0067">ATP-binding</keyword>
<gene>
    <name evidence="1" type="ORF">FWK35_00012817</name>
</gene>
<reference evidence="1 2" key="1">
    <citation type="submission" date="2019-08" db="EMBL/GenBank/DDBJ databases">
        <title>Whole genome of Aphis craccivora.</title>
        <authorList>
            <person name="Voronova N.V."/>
            <person name="Shulinski R.S."/>
            <person name="Bandarenka Y.V."/>
            <person name="Zhorov D.G."/>
            <person name="Warner D."/>
        </authorList>
    </citation>
    <scope>NUCLEOTIDE SEQUENCE [LARGE SCALE GENOMIC DNA]</scope>
    <source>
        <strain evidence="1">180601</strain>
        <tissue evidence="1">Whole Body</tissue>
    </source>
</reference>
<keyword evidence="1" id="KW-0347">Helicase</keyword>
<dbReference type="EMBL" id="VUJU01000318">
    <property type="protein sequence ID" value="KAF0771252.1"/>
    <property type="molecule type" value="Genomic_DNA"/>
</dbReference>
<sequence>MASSEFPIRLAFATTINKSHGQKMSVCNLNLYTPCFSHGQLYVACSRVGKPSSLFVLVKDELTRLIMFVSVTVKFPRNNLEPQTPHFNRISIVLIYSLKCFACARVLQVSNIKHYKIRLALITIRSKISKTLFDLSNTKLKILNLTYNSKVCSVFFSSRTLPCGSPIKHSSVMSMNNPVSTTPKNK</sequence>